<dbReference type="EMBL" id="PGCJ01000025">
    <property type="protein sequence ID" value="PLW56071.1"/>
    <property type="molecule type" value="Genomic_DNA"/>
</dbReference>
<sequence>MDAVNATILKKTIEAILVLTKEKSPTWKTRITALFKLGGLKDQIVNGEPPLQDVNSFSTFSSNHLKSFILDSGSTLHMVSDKKLFINLDKSEKGVINTSC</sequence>
<evidence type="ECO:0000313" key="2">
    <source>
        <dbReference type="Proteomes" id="UP000235388"/>
    </source>
</evidence>
<protein>
    <submittedName>
        <fullName evidence="1">Uncharacterized protein</fullName>
    </submittedName>
</protein>
<dbReference type="OrthoDB" id="2505079at2759"/>
<dbReference type="STRING" id="200324.A0A2N5W1E2"/>
<proteinExistence type="predicted"/>
<dbReference type="AlphaFoldDB" id="A0A2N5W1E2"/>
<evidence type="ECO:0000313" key="1">
    <source>
        <dbReference type="EMBL" id="PLW56071.1"/>
    </source>
</evidence>
<comment type="caution">
    <text evidence="1">The sequence shown here is derived from an EMBL/GenBank/DDBJ whole genome shotgun (WGS) entry which is preliminary data.</text>
</comment>
<gene>
    <name evidence="1" type="ORF">PCANC_03904</name>
</gene>
<accession>A0A2N5W1E2</accession>
<name>A0A2N5W1E2_9BASI</name>
<dbReference type="Proteomes" id="UP000235388">
    <property type="component" value="Unassembled WGS sequence"/>
</dbReference>
<keyword evidence="2" id="KW-1185">Reference proteome</keyword>
<reference evidence="1 2" key="1">
    <citation type="submission" date="2017-11" db="EMBL/GenBank/DDBJ databases">
        <title>De novo assembly and phasing of dikaryotic genomes from two isolates of Puccinia coronata f. sp. avenae, the causal agent of oat crown rust.</title>
        <authorList>
            <person name="Miller M.E."/>
            <person name="Zhang Y."/>
            <person name="Omidvar V."/>
            <person name="Sperschneider J."/>
            <person name="Schwessinger B."/>
            <person name="Raley C."/>
            <person name="Palmer J.M."/>
            <person name="Garnica D."/>
            <person name="Upadhyaya N."/>
            <person name="Rathjen J."/>
            <person name="Taylor J.M."/>
            <person name="Park R.F."/>
            <person name="Dodds P.N."/>
            <person name="Hirsch C.D."/>
            <person name="Kianian S.F."/>
            <person name="Figueroa M."/>
        </authorList>
    </citation>
    <scope>NUCLEOTIDE SEQUENCE [LARGE SCALE GENOMIC DNA]</scope>
    <source>
        <strain evidence="1">12NC29</strain>
    </source>
</reference>
<organism evidence="1 2">
    <name type="scientific">Puccinia coronata f. sp. avenae</name>
    <dbReference type="NCBI Taxonomy" id="200324"/>
    <lineage>
        <taxon>Eukaryota</taxon>
        <taxon>Fungi</taxon>
        <taxon>Dikarya</taxon>
        <taxon>Basidiomycota</taxon>
        <taxon>Pucciniomycotina</taxon>
        <taxon>Pucciniomycetes</taxon>
        <taxon>Pucciniales</taxon>
        <taxon>Pucciniaceae</taxon>
        <taxon>Puccinia</taxon>
    </lineage>
</organism>